<keyword evidence="2" id="KW-0805">Transcription regulation</keyword>
<dbReference type="Pfam" id="PF00126">
    <property type="entry name" value="HTH_1"/>
    <property type="match status" value="1"/>
</dbReference>
<dbReference type="EMBL" id="CP014932">
    <property type="protein sequence ID" value="ANZ68792.1"/>
    <property type="molecule type" value="Genomic_DNA"/>
</dbReference>
<dbReference type="Gene3D" id="3.40.190.10">
    <property type="entry name" value="Periplasmic binding protein-like II"/>
    <property type="match status" value="2"/>
</dbReference>
<accession>A0A1B2J3C5</accession>
<dbReference type="GO" id="GO:0003700">
    <property type="term" value="F:DNA-binding transcription factor activity"/>
    <property type="evidence" value="ECO:0007669"/>
    <property type="project" value="InterPro"/>
</dbReference>
<evidence type="ECO:0000256" key="4">
    <source>
        <dbReference type="ARBA" id="ARBA00023163"/>
    </source>
</evidence>
<dbReference type="PROSITE" id="PS50931">
    <property type="entry name" value="HTH_LYSR"/>
    <property type="match status" value="1"/>
</dbReference>
<evidence type="ECO:0000256" key="3">
    <source>
        <dbReference type="ARBA" id="ARBA00023125"/>
    </source>
</evidence>
<dbReference type="PANTHER" id="PTHR30126">
    <property type="entry name" value="HTH-TYPE TRANSCRIPTIONAL REGULATOR"/>
    <property type="match status" value="1"/>
</dbReference>
<evidence type="ECO:0000259" key="5">
    <source>
        <dbReference type="PROSITE" id="PS50931"/>
    </source>
</evidence>
<feature type="domain" description="HTH lysR-type" evidence="5">
    <location>
        <begin position="1"/>
        <end position="58"/>
    </location>
</feature>
<keyword evidence="3" id="KW-0238">DNA-binding</keyword>
<comment type="similarity">
    <text evidence="1">Belongs to the LysR transcriptional regulatory family.</text>
</comment>
<dbReference type="GO" id="GO:0000976">
    <property type="term" value="F:transcription cis-regulatory region binding"/>
    <property type="evidence" value="ECO:0007669"/>
    <property type="project" value="TreeGrafter"/>
</dbReference>
<dbReference type="InterPro" id="IPR000847">
    <property type="entry name" value="LysR_HTH_N"/>
</dbReference>
<geneLocation type="plasmid" evidence="7">
    <name>pl11995-8</name>
</geneLocation>
<dbReference type="Pfam" id="PF03466">
    <property type="entry name" value="LysR_substrate"/>
    <property type="match status" value="1"/>
</dbReference>
<dbReference type="InterPro" id="IPR005119">
    <property type="entry name" value="LysR_subst-bd"/>
</dbReference>
<dbReference type="RefSeq" id="WP_057775579.1">
    <property type="nucleotide sequence ID" value="NZ_CP014932.1"/>
</dbReference>
<dbReference type="SUPFAM" id="SSF53850">
    <property type="entry name" value="Periplasmic binding protein-like II"/>
    <property type="match status" value="1"/>
</dbReference>
<dbReference type="AlphaFoldDB" id="A0A1B2J3C5"/>
<sequence>MITAEYQTFLILSETLSYTKTAAKLFISQPAVTQQIQRLENQLEIKLVNYQRPYLKLTPAGEELAVFLTRIRSQTTQLMEILQDDHQKHEIQFGITRSLGEVFGSQLIEFLQLKNDLQKISCLAENTQHILQQIELGKMDFGIIEGNFNKAKFSYHILSQEEFIPICSPTHPLAKKKIVSWNELASYPLLIREPGSGSRTLLTALAQKENISLNDFKQLITISEPTLIRQLVCAGSGISFLYRLLIKKELAAGTIKQLPLERGTIAHDLYFIYAKENYFAQQYFKWFTELKQQLQ</sequence>
<name>A0A1B2J3C5_9LACO</name>
<keyword evidence="4" id="KW-0804">Transcription</keyword>
<protein>
    <submittedName>
        <fullName evidence="6">Transcriptional regulator</fullName>
    </submittedName>
</protein>
<evidence type="ECO:0000313" key="6">
    <source>
        <dbReference type="EMBL" id="ANZ68792.1"/>
    </source>
</evidence>
<dbReference type="PRINTS" id="PR00039">
    <property type="entry name" value="HTHLYSR"/>
</dbReference>
<evidence type="ECO:0000256" key="1">
    <source>
        <dbReference type="ARBA" id="ARBA00009437"/>
    </source>
</evidence>
<reference evidence="6 7" key="1">
    <citation type="submission" date="2016-03" db="EMBL/GenBank/DDBJ databases">
        <title>Pediococcus and Lactobacillus from brewery environment - whole genome sequencing and assembly.</title>
        <authorList>
            <person name="Behr J."/>
            <person name="Geissler A.J."/>
            <person name="Vogel R.F."/>
        </authorList>
    </citation>
    <scope>NUCLEOTIDE SEQUENCE [LARGE SCALE GENOMIC DNA]</scope>
    <source>
        <strain evidence="6 7">TMW 1.1995</strain>
        <plasmid evidence="7">pl11995-8</plasmid>
    </source>
</reference>
<keyword evidence="6" id="KW-0614">Plasmid</keyword>
<dbReference type="OrthoDB" id="9785745at2"/>
<dbReference type="Gene3D" id="1.10.10.10">
    <property type="entry name" value="Winged helix-like DNA-binding domain superfamily/Winged helix DNA-binding domain"/>
    <property type="match status" value="1"/>
</dbReference>
<keyword evidence="7" id="KW-1185">Reference proteome</keyword>
<organism evidence="6 7">
    <name type="scientific">Secundilactobacillus paracollinoides</name>
    <dbReference type="NCBI Taxonomy" id="240427"/>
    <lineage>
        <taxon>Bacteria</taxon>
        <taxon>Bacillati</taxon>
        <taxon>Bacillota</taxon>
        <taxon>Bacilli</taxon>
        <taxon>Lactobacillales</taxon>
        <taxon>Lactobacillaceae</taxon>
        <taxon>Secundilactobacillus</taxon>
    </lineage>
</organism>
<gene>
    <name evidence="6" type="ORF">AYR63_16605</name>
</gene>
<proteinExistence type="inferred from homology"/>
<evidence type="ECO:0000256" key="2">
    <source>
        <dbReference type="ARBA" id="ARBA00023015"/>
    </source>
</evidence>
<evidence type="ECO:0000313" key="7">
    <source>
        <dbReference type="Proteomes" id="UP000093267"/>
    </source>
</evidence>
<dbReference type="InterPro" id="IPR036388">
    <property type="entry name" value="WH-like_DNA-bd_sf"/>
</dbReference>
<dbReference type="SUPFAM" id="SSF46785">
    <property type="entry name" value="Winged helix' DNA-binding domain"/>
    <property type="match status" value="1"/>
</dbReference>
<dbReference type="InterPro" id="IPR036390">
    <property type="entry name" value="WH_DNA-bd_sf"/>
</dbReference>
<dbReference type="Proteomes" id="UP000093267">
    <property type="component" value="Plasmid pL11995-8"/>
</dbReference>
<dbReference type="PANTHER" id="PTHR30126:SF91">
    <property type="entry name" value="LYSR FAMILY TRANSCRIPTIONAL REGULATOR"/>
    <property type="match status" value="1"/>
</dbReference>